<feature type="transmembrane region" description="Helical" evidence="9">
    <location>
        <begin position="461"/>
        <end position="484"/>
    </location>
</feature>
<evidence type="ECO:0000256" key="9">
    <source>
        <dbReference type="SAM" id="Phobius"/>
    </source>
</evidence>
<feature type="transmembrane region" description="Helical" evidence="9">
    <location>
        <begin position="604"/>
        <end position="626"/>
    </location>
</feature>
<evidence type="ECO:0000313" key="11">
    <source>
        <dbReference type="EMBL" id="CAK9061542.1"/>
    </source>
</evidence>
<feature type="transmembrane region" description="Helical" evidence="9">
    <location>
        <begin position="537"/>
        <end position="561"/>
    </location>
</feature>
<comment type="similarity">
    <text evidence="2">Belongs to the universal ribosomal protein uL13 family.</text>
</comment>
<keyword evidence="5 9" id="KW-1133">Transmembrane helix</keyword>
<dbReference type="SUPFAM" id="SSF52161">
    <property type="entry name" value="Ribosomal protein L13"/>
    <property type="match status" value="1"/>
</dbReference>
<dbReference type="PRINTS" id="PR01463">
    <property type="entry name" value="EAGCHANLFMLY"/>
</dbReference>
<dbReference type="EMBL" id="CAXAMM010027779">
    <property type="protein sequence ID" value="CAK9061542.1"/>
    <property type="molecule type" value="Genomic_DNA"/>
</dbReference>
<dbReference type="PANTHER" id="PTHR10217:SF435">
    <property type="entry name" value="POTASSIUM VOLTAGE-GATED CHANNEL PROTEIN EAG"/>
    <property type="match status" value="1"/>
</dbReference>
<evidence type="ECO:0000256" key="2">
    <source>
        <dbReference type="ARBA" id="ARBA00006227"/>
    </source>
</evidence>
<dbReference type="SUPFAM" id="SSF51206">
    <property type="entry name" value="cAMP-binding domain-like"/>
    <property type="match status" value="1"/>
</dbReference>
<keyword evidence="6 9" id="KW-0472">Membrane</keyword>
<comment type="caution">
    <text evidence="11">The sequence shown here is derived from an EMBL/GenBank/DDBJ whole genome shotgun (WGS) entry which is preliminary data.</text>
</comment>
<keyword evidence="7" id="KW-0687">Ribonucleoprotein</keyword>
<feature type="transmembrane region" description="Helical" evidence="9">
    <location>
        <begin position="491"/>
        <end position="517"/>
    </location>
</feature>
<dbReference type="InterPro" id="IPR003938">
    <property type="entry name" value="K_chnl_volt-dep_EAG/ELK/ERG"/>
</dbReference>
<dbReference type="InterPro" id="IPR005822">
    <property type="entry name" value="Ribosomal_uL13"/>
</dbReference>
<dbReference type="GO" id="GO:0005840">
    <property type="term" value="C:ribosome"/>
    <property type="evidence" value="ECO:0007669"/>
    <property type="project" value="UniProtKB-KW"/>
</dbReference>
<evidence type="ECO:0000313" key="12">
    <source>
        <dbReference type="Proteomes" id="UP001642464"/>
    </source>
</evidence>
<feature type="transmembrane region" description="Helical" evidence="9">
    <location>
        <begin position="654"/>
        <end position="672"/>
    </location>
</feature>
<keyword evidence="4 11" id="KW-0689">Ribosomal protein</keyword>
<evidence type="ECO:0000259" key="10">
    <source>
        <dbReference type="Pfam" id="PF00520"/>
    </source>
</evidence>
<dbReference type="Proteomes" id="UP001642464">
    <property type="component" value="Unassembled WGS sequence"/>
</dbReference>
<name>A0ABP0NCK7_9DINO</name>
<dbReference type="InterPro" id="IPR036899">
    <property type="entry name" value="Ribosomal_uL13_sf"/>
</dbReference>
<dbReference type="Pfam" id="PF00572">
    <property type="entry name" value="Ribosomal_L13"/>
    <property type="match status" value="1"/>
</dbReference>
<dbReference type="Pfam" id="PF00520">
    <property type="entry name" value="Ion_trans"/>
    <property type="match status" value="1"/>
</dbReference>
<evidence type="ECO:0000256" key="4">
    <source>
        <dbReference type="ARBA" id="ARBA00022980"/>
    </source>
</evidence>
<keyword evidence="12" id="KW-1185">Reference proteome</keyword>
<gene>
    <name evidence="11" type="ORF">SCF082_LOCUS32217</name>
</gene>
<evidence type="ECO:0000256" key="7">
    <source>
        <dbReference type="ARBA" id="ARBA00023274"/>
    </source>
</evidence>
<evidence type="ECO:0000256" key="3">
    <source>
        <dbReference type="ARBA" id="ARBA00022692"/>
    </source>
</evidence>
<dbReference type="SUPFAM" id="SSF81324">
    <property type="entry name" value="Voltage-gated potassium channels"/>
    <property type="match status" value="1"/>
</dbReference>
<accession>A0ABP0NCK7</accession>
<sequence>MDSLPSPQGGRPREMNNGTLACLGVYDHITVGNAEDHEVRLLAKEAAEAFDCCDQVVVDCRGHLLGRLASVLAKEPRKRGASREGRAEDINISGSLYRNKLKYANFKRKHMNTNPRQGPFHFRSPAKILWRTVRGMVPHKTARGAAALDKLKTFEGIPHPYDRKKRMVVPGCPAAAAMPAMIQIVGHERLSPSCLKVLRLRPERRFCRLGDLSKEVGWKHGALIQRLESQRKVKSEAFYKKKARESEGLDPQNILLEGDAATHRQRTKAPLRPDRDARGFVMALAAVKLSSDEQKVLEEKKEAAQLRHMVGRISAFFRSQRPRRAGNRAGRRAPGSVSRRLLGMAYLGEAKKRRWQELLHQLQEELEKQSTRLEHLEKIEASAKLERVDSDYGAHSAAITFTGMKSYAIPAQDNSRKFLSTARQGVSRMFRSERSNSQTDVPLTAQPCYVINPDGCFYRRIWHSIMLSASVYVALITPVQAFALGMMEVSFFLVLGFAIDVAFIADLIFTFFVQIQVQTATGVKRESSLSRIAMNYIMGWFFCDLLVVMPFDLIGFFLGVAGERAIRLLWMSKVLRLVKPSRLFAMIRVPYSIQHQQQWMLLRFLGFLLLLCHWFACLWCLALPLIDQEVPKWIDDQNGLRLELQGRPLNLVETYMWAFYFCSYTMTSVGYGDIGPKNELEVALCTSMVICTGFGWAYVLGQICAIVADINEDSQAFRMRMHHPNLMMDKERLPEQLRQRLRNFFLQNRTLAQHLNNQELLNSMSPQLQSEVCFASNLEWLRKVSFFDDFIRHFEKMERSGMPVQAYHGCIAEVARRLECIAFAQEEHFETAQVLCILSKGLCIINTQLQRKGDVWGEDFVLSDRSLVRSKRCHAMTYIEVLNLSRKALMEIIDDKRFICPKFGEIIHAFRRRLAAQRAILLEAKRRRKNESPRGHTVQPL</sequence>
<feature type="coiled-coil region" evidence="8">
    <location>
        <begin position="352"/>
        <end position="379"/>
    </location>
</feature>
<dbReference type="Gene3D" id="1.10.287.630">
    <property type="entry name" value="Helix hairpin bin"/>
    <property type="match status" value="1"/>
</dbReference>
<organism evidence="11 12">
    <name type="scientific">Durusdinium trenchii</name>
    <dbReference type="NCBI Taxonomy" id="1381693"/>
    <lineage>
        <taxon>Eukaryota</taxon>
        <taxon>Sar</taxon>
        <taxon>Alveolata</taxon>
        <taxon>Dinophyceae</taxon>
        <taxon>Suessiales</taxon>
        <taxon>Symbiodiniaceae</taxon>
        <taxon>Durusdinium</taxon>
    </lineage>
</organism>
<dbReference type="InterPro" id="IPR005821">
    <property type="entry name" value="Ion_trans_dom"/>
</dbReference>
<proteinExistence type="inferred from homology"/>
<keyword evidence="8" id="KW-0175">Coiled coil</keyword>
<evidence type="ECO:0000256" key="1">
    <source>
        <dbReference type="ARBA" id="ARBA00004141"/>
    </source>
</evidence>
<dbReference type="Gene3D" id="1.10.287.70">
    <property type="match status" value="1"/>
</dbReference>
<reference evidence="11 12" key="1">
    <citation type="submission" date="2024-02" db="EMBL/GenBank/DDBJ databases">
        <authorList>
            <person name="Chen Y."/>
            <person name="Shah S."/>
            <person name="Dougan E. K."/>
            <person name="Thang M."/>
            <person name="Chan C."/>
        </authorList>
    </citation>
    <scope>NUCLEOTIDE SEQUENCE [LARGE SCALE GENOMIC DNA]</scope>
</reference>
<dbReference type="InterPro" id="IPR050818">
    <property type="entry name" value="KCNH_animal-type"/>
</dbReference>
<dbReference type="InterPro" id="IPR018490">
    <property type="entry name" value="cNMP-bd_dom_sf"/>
</dbReference>
<dbReference type="NCBIfam" id="TIGR01077">
    <property type="entry name" value="L13_A_E"/>
    <property type="match status" value="1"/>
</dbReference>
<evidence type="ECO:0000256" key="6">
    <source>
        <dbReference type="ARBA" id="ARBA00023136"/>
    </source>
</evidence>
<dbReference type="PANTHER" id="PTHR10217">
    <property type="entry name" value="VOLTAGE AND LIGAND GATED POTASSIUM CHANNEL"/>
    <property type="match status" value="1"/>
</dbReference>
<protein>
    <submittedName>
        <fullName evidence="11">60S ribosomal protein L13a</fullName>
    </submittedName>
</protein>
<evidence type="ECO:0000256" key="8">
    <source>
        <dbReference type="SAM" id="Coils"/>
    </source>
</evidence>
<comment type="subcellular location">
    <subcellularLocation>
        <location evidence="1">Membrane</location>
        <topology evidence="1">Multi-pass membrane protein</topology>
    </subcellularLocation>
</comment>
<dbReference type="CDD" id="cd00392">
    <property type="entry name" value="Ribosomal_L13"/>
    <property type="match status" value="1"/>
</dbReference>
<keyword evidence="3 9" id="KW-0812">Transmembrane</keyword>
<feature type="transmembrane region" description="Helical" evidence="9">
    <location>
        <begin position="684"/>
        <end position="708"/>
    </location>
</feature>
<dbReference type="InterPro" id="IPR005755">
    <property type="entry name" value="Ribosomal_uL13_euk/arc"/>
</dbReference>
<evidence type="ECO:0000256" key="5">
    <source>
        <dbReference type="ARBA" id="ARBA00022989"/>
    </source>
</evidence>
<feature type="domain" description="Ion transport" evidence="10">
    <location>
        <begin position="460"/>
        <end position="714"/>
    </location>
</feature>
<dbReference type="Gene3D" id="3.90.1180.10">
    <property type="entry name" value="Ribosomal protein L13"/>
    <property type="match status" value="1"/>
</dbReference>